<name>A0A0E9QC94_ANGAN</name>
<feature type="domain" description="Transposase Tc1-like" evidence="1">
    <location>
        <begin position="6"/>
        <end position="49"/>
    </location>
</feature>
<organism evidence="2">
    <name type="scientific">Anguilla anguilla</name>
    <name type="common">European freshwater eel</name>
    <name type="synonym">Muraena anguilla</name>
    <dbReference type="NCBI Taxonomy" id="7936"/>
    <lineage>
        <taxon>Eukaryota</taxon>
        <taxon>Metazoa</taxon>
        <taxon>Chordata</taxon>
        <taxon>Craniata</taxon>
        <taxon>Vertebrata</taxon>
        <taxon>Euteleostomi</taxon>
        <taxon>Actinopterygii</taxon>
        <taxon>Neopterygii</taxon>
        <taxon>Teleostei</taxon>
        <taxon>Anguilliformes</taxon>
        <taxon>Anguillidae</taxon>
        <taxon>Anguilla</taxon>
    </lineage>
</organism>
<dbReference type="GO" id="GO:0003677">
    <property type="term" value="F:DNA binding"/>
    <property type="evidence" value="ECO:0007669"/>
    <property type="project" value="InterPro"/>
</dbReference>
<proteinExistence type="predicted"/>
<dbReference type="Pfam" id="PF01498">
    <property type="entry name" value="HTH_Tnp_Tc3_2"/>
    <property type="match status" value="1"/>
</dbReference>
<reference evidence="2" key="1">
    <citation type="submission" date="2014-11" db="EMBL/GenBank/DDBJ databases">
        <authorList>
            <person name="Amaro Gonzalez C."/>
        </authorList>
    </citation>
    <scope>NUCLEOTIDE SEQUENCE</scope>
</reference>
<protein>
    <recommendedName>
        <fullName evidence="1">Transposase Tc1-like domain-containing protein</fullName>
    </recommendedName>
</protein>
<evidence type="ECO:0000313" key="2">
    <source>
        <dbReference type="EMBL" id="JAH13935.1"/>
    </source>
</evidence>
<dbReference type="GO" id="GO:0006313">
    <property type="term" value="P:DNA transposition"/>
    <property type="evidence" value="ECO:0007669"/>
    <property type="project" value="InterPro"/>
</dbReference>
<reference evidence="2" key="2">
    <citation type="journal article" date="2015" name="Fish Shellfish Immunol.">
        <title>Early steps in the European eel (Anguilla anguilla)-Vibrio vulnificus interaction in the gills: Role of the RtxA13 toxin.</title>
        <authorList>
            <person name="Callol A."/>
            <person name="Pajuelo D."/>
            <person name="Ebbesson L."/>
            <person name="Teles M."/>
            <person name="MacKenzie S."/>
            <person name="Amaro C."/>
        </authorList>
    </citation>
    <scope>NUCLEOTIDE SEQUENCE</scope>
</reference>
<evidence type="ECO:0000259" key="1">
    <source>
        <dbReference type="Pfam" id="PF01498"/>
    </source>
</evidence>
<dbReference type="AlphaFoldDB" id="A0A0E9QC94"/>
<dbReference type="EMBL" id="GBXM01094642">
    <property type="protein sequence ID" value="JAH13935.1"/>
    <property type="molecule type" value="Transcribed_RNA"/>
</dbReference>
<accession>A0A0E9QC94</accession>
<sequence>MLKRSQIRNPLQEAGMDVSVTTVFRRLHEQNYRGDTARCKPQVSFKNRTGCSLIRST</sequence>
<dbReference type="InterPro" id="IPR002492">
    <property type="entry name" value="Transposase_Tc1-like"/>
</dbReference>
<dbReference type="GO" id="GO:0015074">
    <property type="term" value="P:DNA integration"/>
    <property type="evidence" value="ECO:0007669"/>
    <property type="project" value="InterPro"/>
</dbReference>